<evidence type="ECO:0000256" key="4">
    <source>
        <dbReference type="ARBA" id="ARBA00023136"/>
    </source>
</evidence>
<dbReference type="InterPro" id="IPR023352">
    <property type="entry name" value="MAPEG-like_dom_sf"/>
</dbReference>
<keyword evidence="4 5" id="KW-0472">Membrane</keyword>
<dbReference type="InterPro" id="IPR001129">
    <property type="entry name" value="Membr-assoc_MAPEG"/>
</dbReference>
<evidence type="ECO:0000256" key="1">
    <source>
        <dbReference type="ARBA" id="ARBA00004370"/>
    </source>
</evidence>
<evidence type="ECO:0000313" key="7">
    <source>
        <dbReference type="Proteomes" id="UP000574067"/>
    </source>
</evidence>
<dbReference type="AlphaFoldDB" id="A0A848FID3"/>
<evidence type="ECO:0000256" key="2">
    <source>
        <dbReference type="ARBA" id="ARBA00022692"/>
    </source>
</evidence>
<keyword evidence="3 5" id="KW-1133">Transmembrane helix</keyword>
<organism evidence="6 7">
    <name type="scientific">Azohydromonas caseinilytica</name>
    <dbReference type="NCBI Taxonomy" id="2728836"/>
    <lineage>
        <taxon>Bacteria</taxon>
        <taxon>Pseudomonadati</taxon>
        <taxon>Pseudomonadota</taxon>
        <taxon>Betaproteobacteria</taxon>
        <taxon>Burkholderiales</taxon>
        <taxon>Sphaerotilaceae</taxon>
        <taxon>Azohydromonas</taxon>
    </lineage>
</organism>
<feature type="transmembrane region" description="Helical" evidence="5">
    <location>
        <begin position="53"/>
        <end position="71"/>
    </location>
</feature>
<keyword evidence="2 5" id="KW-0812">Transmembrane</keyword>
<name>A0A848FID3_9BURK</name>
<sequence length="135" mass="15676">MFTLTAVVWVWMYALRLPYILRSRIELQSVATSETLHAALPARLNLPSHNLKNLFELPVVFYALCILLFVTGRVDDFYLYGAWVFVVLRVLHSLVHCTVNRVSWRFAAYFLSSLVLWMMVGRFGFQAFFQVPLAL</sequence>
<feature type="transmembrane region" description="Helical" evidence="5">
    <location>
        <begin position="77"/>
        <end position="95"/>
    </location>
</feature>
<reference evidence="6 7" key="1">
    <citation type="submission" date="2020-04" db="EMBL/GenBank/DDBJ databases">
        <title>Azohydromonas sp. isolated from soil.</title>
        <authorList>
            <person name="Dahal R.H."/>
        </authorList>
    </citation>
    <scope>NUCLEOTIDE SEQUENCE [LARGE SCALE GENOMIC DNA]</scope>
    <source>
        <strain evidence="6 7">G-1-1-14</strain>
    </source>
</reference>
<comment type="caution">
    <text evidence="6">The sequence shown here is derived from an EMBL/GenBank/DDBJ whole genome shotgun (WGS) entry which is preliminary data.</text>
</comment>
<dbReference type="Gene3D" id="1.20.120.550">
    <property type="entry name" value="Membrane associated eicosanoid/glutathione metabolism-like domain"/>
    <property type="match status" value="1"/>
</dbReference>
<evidence type="ECO:0000313" key="6">
    <source>
        <dbReference type="EMBL" id="NML17960.1"/>
    </source>
</evidence>
<gene>
    <name evidence="6" type="ORF">HHL10_23605</name>
</gene>
<dbReference type="EMBL" id="JABBFW010000025">
    <property type="protein sequence ID" value="NML17960.1"/>
    <property type="molecule type" value="Genomic_DNA"/>
</dbReference>
<dbReference type="Pfam" id="PF01124">
    <property type="entry name" value="MAPEG"/>
    <property type="match status" value="1"/>
</dbReference>
<keyword evidence="7" id="KW-1185">Reference proteome</keyword>
<protein>
    <recommendedName>
        <fullName evidence="8">MAPEG family protein</fullName>
    </recommendedName>
</protein>
<accession>A0A848FID3</accession>
<feature type="transmembrane region" description="Helical" evidence="5">
    <location>
        <begin position="107"/>
        <end position="129"/>
    </location>
</feature>
<evidence type="ECO:0000256" key="3">
    <source>
        <dbReference type="ARBA" id="ARBA00022989"/>
    </source>
</evidence>
<dbReference type="SUPFAM" id="SSF161084">
    <property type="entry name" value="MAPEG domain-like"/>
    <property type="match status" value="1"/>
</dbReference>
<evidence type="ECO:0000256" key="5">
    <source>
        <dbReference type="SAM" id="Phobius"/>
    </source>
</evidence>
<comment type="subcellular location">
    <subcellularLocation>
        <location evidence="1">Membrane</location>
    </subcellularLocation>
</comment>
<dbReference type="Proteomes" id="UP000574067">
    <property type="component" value="Unassembled WGS sequence"/>
</dbReference>
<proteinExistence type="predicted"/>
<evidence type="ECO:0008006" key="8">
    <source>
        <dbReference type="Google" id="ProtNLM"/>
    </source>
</evidence>
<dbReference type="GO" id="GO:0016020">
    <property type="term" value="C:membrane"/>
    <property type="evidence" value="ECO:0007669"/>
    <property type="project" value="UniProtKB-SubCell"/>
</dbReference>